<evidence type="ECO:0008006" key="3">
    <source>
        <dbReference type="Google" id="ProtNLM"/>
    </source>
</evidence>
<evidence type="ECO:0000313" key="2">
    <source>
        <dbReference type="EMBL" id="SVB61434.1"/>
    </source>
</evidence>
<dbReference type="SMART" id="SM00698">
    <property type="entry name" value="MORN"/>
    <property type="match status" value="2"/>
</dbReference>
<proteinExistence type="predicted"/>
<evidence type="ECO:0000256" key="1">
    <source>
        <dbReference type="ARBA" id="ARBA00022737"/>
    </source>
</evidence>
<organism evidence="2">
    <name type="scientific">marine metagenome</name>
    <dbReference type="NCBI Taxonomy" id="408172"/>
    <lineage>
        <taxon>unclassified sequences</taxon>
        <taxon>metagenomes</taxon>
        <taxon>ecological metagenomes</taxon>
    </lineage>
</organism>
<dbReference type="SUPFAM" id="SSF82185">
    <property type="entry name" value="Histone H3 K4-specific methyltransferase SET7/9 N-terminal domain"/>
    <property type="match status" value="1"/>
</dbReference>
<feature type="non-terminal residue" evidence="2">
    <location>
        <position position="88"/>
    </location>
</feature>
<accession>A0A382FGJ1</accession>
<dbReference type="Gene3D" id="2.20.110.10">
    <property type="entry name" value="Histone H3 K4-specific methyltransferase SET7/9 N-terminal domain"/>
    <property type="match status" value="1"/>
</dbReference>
<dbReference type="PANTHER" id="PTHR43215:SF14">
    <property type="entry name" value="RADIAL SPOKE HEAD 1 HOMOLOG"/>
    <property type="match status" value="1"/>
</dbReference>
<dbReference type="PANTHER" id="PTHR43215">
    <property type="entry name" value="RADIAL SPOKE HEAD 1 HOMOLOG"/>
    <property type="match status" value="1"/>
</dbReference>
<dbReference type="Pfam" id="PF02493">
    <property type="entry name" value="MORN"/>
    <property type="match status" value="2"/>
</dbReference>
<name>A0A382FGJ1_9ZZZZ</name>
<protein>
    <recommendedName>
        <fullName evidence="3">MORN repeat-containing protein</fullName>
    </recommendedName>
</protein>
<dbReference type="AlphaFoldDB" id="A0A382FGJ1"/>
<sequence length="88" mass="9658">MVIRSIQSIVFLSLCVGCVLLSVLKPIAVAETTTQTFANADRYVGEMQNGQFHGQGAYFFSNGNEYEGAFHEGKYHGEGVFKFASGER</sequence>
<dbReference type="InterPro" id="IPR003409">
    <property type="entry name" value="MORN"/>
</dbReference>
<gene>
    <name evidence="2" type="ORF">METZ01_LOCUS214288</name>
</gene>
<keyword evidence="1" id="KW-0677">Repeat</keyword>
<dbReference type="EMBL" id="UINC01049532">
    <property type="protein sequence ID" value="SVB61434.1"/>
    <property type="molecule type" value="Genomic_DNA"/>
</dbReference>
<reference evidence="2" key="1">
    <citation type="submission" date="2018-05" db="EMBL/GenBank/DDBJ databases">
        <authorList>
            <person name="Lanie J.A."/>
            <person name="Ng W.-L."/>
            <person name="Kazmierczak K.M."/>
            <person name="Andrzejewski T.M."/>
            <person name="Davidsen T.M."/>
            <person name="Wayne K.J."/>
            <person name="Tettelin H."/>
            <person name="Glass J.I."/>
            <person name="Rusch D."/>
            <person name="Podicherti R."/>
            <person name="Tsui H.-C.T."/>
            <person name="Winkler M.E."/>
        </authorList>
    </citation>
    <scope>NUCLEOTIDE SEQUENCE</scope>
</reference>